<evidence type="ECO:0000313" key="3">
    <source>
        <dbReference type="EMBL" id="GFH60409.1"/>
    </source>
</evidence>
<dbReference type="GO" id="GO:0035770">
    <property type="term" value="C:ribonucleoprotein granule"/>
    <property type="evidence" value="ECO:0007669"/>
    <property type="project" value="TreeGrafter"/>
</dbReference>
<dbReference type="AlphaFoldDB" id="A0AAD3HEP7"/>
<dbReference type="GO" id="GO:0000963">
    <property type="term" value="P:mitochondrial RNA processing"/>
    <property type="evidence" value="ECO:0007669"/>
    <property type="project" value="TreeGrafter"/>
</dbReference>
<feature type="region of interest" description="Disordered" evidence="1">
    <location>
        <begin position="54"/>
        <end position="73"/>
    </location>
</feature>
<organism evidence="3 4">
    <name type="scientific">Chaetoceros tenuissimus</name>
    <dbReference type="NCBI Taxonomy" id="426638"/>
    <lineage>
        <taxon>Eukaryota</taxon>
        <taxon>Sar</taxon>
        <taxon>Stramenopiles</taxon>
        <taxon>Ochrophyta</taxon>
        <taxon>Bacillariophyta</taxon>
        <taxon>Coscinodiscophyceae</taxon>
        <taxon>Chaetocerotophycidae</taxon>
        <taxon>Chaetocerotales</taxon>
        <taxon>Chaetocerotaceae</taxon>
        <taxon>Chaetoceros</taxon>
    </lineage>
</organism>
<keyword evidence="2" id="KW-0732">Signal</keyword>
<comment type="caution">
    <text evidence="3">The sequence shown here is derived from an EMBL/GenBank/DDBJ whole genome shotgun (WGS) entry which is preliminary data.</text>
</comment>
<reference evidence="3 4" key="1">
    <citation type="journal article" date="2021" name="Sci. Rep.">
        <title>The genome of the diatom Chaetoceros tenuissimus carries an ancient integrated fragment of an extant virus.</title>
        <authorList>
            <person name="Hongo Y."/>
            <person name="Kimura K."/>
            <person name="Takaki Y."/>
            <person name="Yoshida Y."/>
            <person name="Baba S."/>
            <person name="Kobayashi G."/>
            <person name="Nagasaki K."/>
            <person name="Hano T."/>
            <person name="Tomaru Y."/>
        </authorList>
    </citation>
    <scope>NUCLEOTIDE SEQUENCE [LARGE SCALE GENOMIC DNA]</scope>
    <source>
        <strain evidence="3 4">NIES-3715</strain>
    </source>
</reference>
<name>A0AAD3HEP7_9STRA</name>
<evidence type="ECO:0000256" key="1">
    <source>
        <dbReference type="SAM" id="MobiDB-lite"/>
    </source>
</evidence>
<protein>
    <submittedName>
        <fullName evidence="3">Uncharacterized protein</fullName>
    </submittedName>
</protein>
<evidence type="ECO:0000313" key="4">
    <source>
        <dbReference type="Proteomes" id="UP001054902"/>
    </source>
</evidence>
<proteinExistence type="predicted"/>
<dbReference type="GO" id="GO:0003723">
    <property type="term" value="F:RNA binding"/>
    <property type="evidence" value="ECO:0007669"/>
    <property type="project" value="TreeGrafter"/>
</dbReference>
<dbReference type="EMBL" id="BLLK01000069">
    <property type="protein sequence ID" value="GFH60409.1"/>
    <property type="molecule type" value="Genomic_DNA"/>
</dbReference>
<dbReference type="Proteomes" id="UP001054902">
    <property type="component" value="Unassembled WGS sequence"/>
</dbReference>
<evidence type="ECO:0000256" key="2">
    <source>
        <dbReference type="SAM" id="SignalP"/>
    </source>
</evidence>
<dbReference type="PANTHER" id="PTHR21228">
    <property type="entry name" value="FAST LEU-RICH DOMAIN-CONTAINING"/>
    <property type="match status" value="1"/>
</dbReference>
<accession>A0AAD3HEP7</accession>
<feature type="chain" id="PRO_5042018582" evidence="2">
    <location>
        <begin position="33"/>
        <end position="941"/>
    </location>
</feature>
<dbReference type="GO" id="GO:0005759">
    <property type="term" value="C:mitochondrial matrix"/>
    <property type="evidence" value="ECO:0007669"/>
    <property type="project" value="TreeGrafter"/>
</dbReference>
<keyword evidence="4" id="KW-1185">Reference proteome</keyword>
<dbReference type="InterPro" id="IPR050870">
    <property type="entry name" value="FAST_kinase"/>
</dbReference>
<feature type="signal peptide" evidence="2">
    <location>
        <begin position="1"/>
        <end position="32"/>
    </location>
</feature>
<dbReference type="GO" id="GO:0044528">
    <property type="term" value="P:regulation of mitochondrial mRNA stability"/>
    <property type="evidence" value="ECO:0007669"/>
    <property type="project" value="TreeGrafter"/>
</dbReference>
<dbReference type="PANTHER" id="PTHR21228:SF40">
    <property type="entry name" value="LD45607P"/>
    <property type="match status" value="1"/>
</dbReference>
<sequence length="941" mass="106599">MLEHYGKSKRIRQPGQILICTLVLLMPAAMRAFSPPIQPTPLINSRYQTLLNKAENPASQNEPRKYRKKQKKTRNEIQFDLNEQLEKLTNLSYGPLHSNGQASIEREVFQSFNSNIYNAIWSSRTVTDVYKVLFQFVNTARDIIHKSVGPSVVDKTSKTVIKDLQIIGPNIAAAALRRVIDLRPDLNGRIGSDQDVQIAKKLIPSLLQIVAREVVHAESEQIKMRQFQNDEFYSFNNLVMSMNQLVGSSSASDDIVDIGMTHVSNANFMHSLAKVKLLQKKKGRYNDEATLKPLIQKTCLNIKQNNQGVVAFVKRLNPTLLSEALSSLATFGMKDESELLATIGDRLKQGDATGKLNSRQLSLGLWTFASLERPHLGIMKSFSRRLRKANIRHELDSGDISKAIWSIGQLMKQIDMIAETEIHSTQNLFTDEDVAAAREDSAIMVFTLSGELLQPKNKNRPDVLKLHSLGMNQIADILESFVFFEFDSNHAIFEAISEHISDHLLKGRHLQPAILARILRSFQRLRVNFDEERLSLIVTHFIEELESNGGKMCDGKSLTIIMRSMTMLSPDHNKSHPYFFETISNLLHDEGYLESLNEFECSNVMWCFAIANQYDKSLIKLLSIRMRKEDILSTLTPSSTSRYLWSFTKLVEGNRMDLEMKEILYEMFQGLGGILLSAQLTPVDSSSAMWAMAKSSYSLDMGIFDHLSEVLAVPFMLERATIQQISEATWACGKMHAYEDPLRELTLTGEVTEAPYVSRAEIFASYLATECDKMSTKDISQTIWSMGRMQICISDDKFSPLISKALFMAQNEMFNSQELANIIWALSKTDFENEAIISCFTQEICEPWILETTTPQEAANVLYALGKMHIRDKKTFDCMNSVLMGSLDKATSQTIANALWAHDCVNLVPPRQLFDSWAKEKLDIVGIYIDNQQVQVIEENE</sequence>
<gene>
    <name evidence="3" type="ORF">CTEN210_16885</name>
</gene>